<dbReference type="InterPro" id="IPR039523">
    <property type="entry name" value="RimK-rel_E_lig_ATP-grasp"/>
</dbReference>
<reference evidence="2 3" key="1">
    <citation type="submission" date="2020-07" db="EMBL/GenBank/DDBJ databases">
        <authorList>
            <person name="Feng X."/>
        </authorList>
    </citation>
    <scope>NUCLEOTIDE SEQUENCE [LARGE SCALE GENOMIC DNA]</scope>
    <source>
        <strain evidence="2 3">JCM23202</strain>
    </source>
</reference>
<protein>
    <recommendedName>
        <fullName evidence="1">Alpha-L-glutamate ligase-related protein ATP-grasp domain-containing protein</fullName>
    </recommendedName>
</protein>
<gene>
    <name evidence="2" type="ORF">H5P27_07795</name>
</gene>
<proteinExistence type="predicted"/>
<sequence>MSWRSSICRRIEGYRKWYLMERRSSAGRTSLSLLRKGFFSNRAWLYPLDQFAWESFLSDWEIEFRLPKLNSLAARQLFADKLRFHERARGGAFAFATTTFLGEFSAGKIQLANGQETLPSEFIAKPVRGSGGRGVMRASSPKELDSDTDYLLEEIVQAADYARRIYPNTINTIRVLTVRDPVTDEVFVLGAAHRFATQASGPVDNFKSGGIVSLVDSETAELSAAIVNTGAPERKLFDCHPETGEKIAGKVVPEWEQIKRCSIQSMSAVEGLHYIGWDVALSPEGPILIEGNATLPNPNLLQFHRPVLLDQRSRDFFLHTGVISRQKHERLQGLSLR</sequence>
<dbReference type="Pfam" id="PF14397">
    <property type="entry name" value="ATPgrasp_ST"/>
    <property type="match status" value="1"/>
</dbReference>
<dbReference type="Proteomes" id="UP000526501">
    <property type="component" value="Unassembled WGS sequence"/>
</dbReference>
<name>A0A7X1E841_9BACT</name>
<organism evidence="2 3">
    <name type="scientific">Pelagicoccus albus</name>
    <dbReference type="NCBI Taxonomy" id="415222"/>
    <lineage>
        <taxon>Bacteria</taxon>
        <taxon>Pseudomonadati</taxon>
        <taxon>Verrucomicrobiota</taxon>
        <taxon>Opitutia</taxon>
        <taxon>Puniceicoccales</taxon>
        <taxon>Pelagicoccaceae</taxon>
        <taxon>Pelagicoccus</taxon>
    </lineage>
</organism>
<accession>A0A7X1E841</accession>
<evidence type="ECO:0000259" key="1">
    <source>
        <dbReference type="Pfam" id="PF14397"/>
    </source>
</evidence>
<feature type="domain" description="Alpha-L-glutamate ligase-related protein ATP-grasp" evidence="1">
    <location>
        <begin position="147"/>
        <end position="302"/>
    </location>
</feature>
<evidence type="ECO:0000313" key="2">
    <source>
        <dbReference type="EMBL" id="MBC2605944.1"/>
    </source>
</evidence>
<evidence type="ECO:0000313" key="3">
    <source>
        <dbReference type="Proteomes" id="UP000526501"/>
    </source>
</evidence>
<dbReference type="SUPFAM" id="SSF56059">
    <property type="entry name" value="Glutathione synthetase ATP-binding domain-like"/>
    <property type="match status" value="1"/>
</dbReference>
<dbReference type="AlphaFoldDB" id="A0A7X1E841"/>
<dbReference type="EMBL" id="JACHVC010000007">
    <property type="protein sequence ID" value="MBC2605944.1"/>
    <property type="molecule type" value="Genomic_DNA"/>
</dbReference>
<keyword evidence="3" id="KW-1185">Reference proteome</keyword>
<dbReference type="RefSeq" id="WP_185659831.1">
    <property type="nucleotide sequence ID" value="NZ_CAWPOO010000007.1"/>
</dbReference>
<comment type="caution">
    <text evidence="2">The sequence shown here is derived from an EMBL/GenBank/DDBJ whole genome shotgun (WGS) entry which is preliminary data.</text>
</comment>